<gene>
    <name evidence="2" type="ORF">FBFR_06395</name>
</gene>
<keyword evidence="1" id="KW-0812">Transmembrane</keyword>
<dbReference type="RefSeq" id="WP_066078448.1">
    <property type="nucleotide sequence ID" value="NZ_FRDK01000002.1"/>
</dbReference>
<keyword evidence="1" id="KW-1133">Transmembrane helix</keyword>
<accession>A0A167Y679</accession>
<dbReference type="Proteomes" id="UP000077164">
    <property type="component" value="Unassembled WGS sequence"/>
</dbReference>
<organism evidence="2 3">
    <name type="scientific">Flavobacterium fryxellicola</name>
    <dbReference type="NCBI Taxonomy" id="249352"/>
    <lineage>
        <taxon>Bacteria</taxon>
        <taxon>Pseudomonadati</taxon>
        <taxon>Bacteroidota</taxon>
        <taxon>Flavobacteriia</taxon>
        <taxon>Flavobacteriales</taxon>
        <taxon>Flavobacteriaceae</taxon>
        <taxon>Flavobacterium</taxon>
    </lineage>
</organism>
<reference evidence="2 3" key="1">
    <citation type="submission" date="2016-03" db="EMBL/GenBank/DDBJ databases">
        <title>Draft genome sequence of Flavobacterium fryxellicola DSM 16209.</title>
        <authorList>
            <person name="Shin S.-K."/>
            <person name="Yi H."/>
        </authorList>
    </citation>
    <scope>NUCLEOTIDE SEQUENCE [LARGE SCALE GENOMIC DNA]</scope>
    <source>
        <strain evidence="2 3">DSM 16209</strain>
    </source>
</reference>
<dbReference type="STRING" id="249352.SAMN05444395_102162"/>
<name>A0A167Y679_9FLAO</name>
<dbReference type="AlphaFoldDB" id="A0A167Y679"/>
<dbReference type="OrthoDB" id="839726at2"/>
<protein>
    <submittedName>
        <fullName evidence="2">Uncharacterized protein</fullName>
    </submittedName>
</protein>
<keyword evidence="1" id="KW-0472">Membrane</keyword>
<keyword evidence="3" id="KW-1185">Reference proteome</keyword>
<evidence type="ECO:0000256" key="1">
    <source>
        <dbReference type="SAM" id="Phobius"/>
    </source>
</evidence>
<proteinExistence type="predicted"/>
<feature type="transmembrane region" description="Helical" evidence="1">
    <location>
        <begin position="7"/>
        <end position="25"/>
    </location>
</feature>
<evidence type="ECO:0000313" key="2">
    <source>
        <dbReference type="EMBL" id="OAB29071.1"/>
    </source>
</evidence>
<sequence length="93" mass="10490">MKIISKIFLILFIAFLITPTIIIVIEKSVDISVFYTVSEEEHVHKEIKTFFYLENPAEISAPSKLSSGVILSENLSKHDKITSSIFIPPPNEV</sequence>
<comment type="caution">
    <text evidence="2">The sequence shown here is derived from an EMBL/GenBank/DDBJ whole genome shotgun (WGS) entry which is preliminary data.</text>
</comment>
<dbReference type="EMBL" id="LVJE01000010">
    <property type="protein sequence ID" value="OAB29071.1"/>
    <property type="molecule type" value="Genomic_DNA"/>
</dbReference>
<evidence type="ECO:0000313" key="3">
    <source>
        <dbReference type="Proteomes" id="UP000077164"/>
    </source>
</evidence>